<evidence type="ECO:0000256" key="1">
    <source>
        <dbReference type="SAM" id="Phobius"/>
    </source>
</evidence>
<protein>
    <submittedName>
        <fullName evidence="3">Uncharacterized protein</fullName>
    </submittedName>
</protein>
<dbReference type="STRING" id="619304.SAMN05421760_101609"/>
<keyword evidence="1" id="KW-0472">Membrane</keyword>
<reference evidence="4" key="1">
    <citation type="submission" date="2017-01" db="EMBL/GenBank/DDBJ databases">
        <authorList>
            <person name="Varghese N."/>
            <person name="Submissions S."/>
        </authorList>
    </citation>
    <scope>NUCLEOTIDE SEQUENCE [LARGE SCALE GENOMIC DNA]</scope>
    <source>
        <strain evidence="4">DSM 22306</strain>
    </source>
</reference>
<feature type="chain" id="PRO_5012930095" evidence="2">
    <location>
        <begin position="37"/>
        <end position="88"/>
    </location>
</feature>
<dbReference type="RefSeq" id="WP_143773474.1">
    <property type="nucleotide sequence ID" value="NZ_FTOE01000001.1"/>
</dbReference>
<keyword evidence="4" id="KW-1185">Reference proteome</keyword>
<evidence type="ECO:0000313" key="4">
    <source>
        <dbReference type="Proteomes" id="UP000185999"/>
    </source>
</evidence>
<keyword evidence="1" id="KW-1133">Transmembrane helix</keyword>
<name>A0A1N7J533_9GAMM</name>
<evidence type="ECO:0000256" key="2">
    <source>
        <dbReference type="SAM" id="SignalP"/>
    </source>
</evidence>
<dbReference type="EMBL" id="FTOE01000001">
    <property type="protein sequence ID" value="SIS44331.1"/>
    <property type="molecule type" value="Genomic_DNA"/>
</dbReference>
<keyword evidence="1" id="KW-0812">Transmembrane</keyword>
<dbReference type="Proteomes" id="UP000185999">
    <property type="component" value="Unassembled WGS sequence"/>
</dbReference>
<gene>
    <name evidence="3" type="ORF">SAMN05421760_101609</name>
</gene>
<dbReference type="AlphaFoldDB" id="A0A1N7J533"/>
<proteinExistence type="predicted"/>
<feature type="transmembrane region" description="Helical" evidence="1">
    <location>
        <begin position="58"/>
        <end position="80"/>
    </location>
</feature>
<dbReference type="OrthoDB" id="9977840at2"/>
<accession>A0A1N7J533</accession>
<organism evidence="3 4">
    <name type="scientific">Neptunomonas antarctica</name>
    <dbReference type="NCBI Taxonomy" id="619304"/>
    <lineage>
        <taxon>Bacteria</taxon>
        <taxon>Pseudomonadati</taxon>
        <taxon>Pseudomonadota</taxon>
        <taxon>Gammaproteobacteria</taxon>
        <taxon>Oceanospirillales</taxon>
        <taxon>Oceanospirillaceae</taxon>
        <taxon>Neptunomonas</taxon>
    </lineage>
</organism>
<feature type="signal peptide" evidence="2">
    <location>
        <begin position="1"/>
        <end position="36"/>
    </location>
</feature>
<keyword evidence="2" id="KW-0732">Signal</keyword>
<evidence type="ECO:0000313" key="3">
    <source>
        <dbReference type="EMBL" id="SIS44331.1"/>
    </source>
</evidence>
<sequence>MKSAMNTSLKTATLKTTILKTMGWVSLASLSGQAFAHNEATASSVQATLAHQLTAPDHVLTFCGVVALVVAAVVYGPALYRRIRNDKR</sequence>